<dbReference type="AlphaFoldDB" id="A0AAD9VUI2"/>
<dbReference type="PANTHER" id="PTHR13798:SF11">
    <property type="entry name" value="RNA-BINDING PROTEIN 7-RELATED"/>
    <property type="match status" value="1"/>
</dbReference>
<dbReference type="InterPro" id="IPR035979">
    <property type="entry name" value="RBD_domain_sf"/>
</dbReference>
<feature type="domain" description="RRM" evidence="6">
    <location>
        <begin position="6"/>
        <end position="58"/>
    </location>
</feature>
<dbReference type="SUPFAM" id="SSF54928">
    <property type="entry name" value="RNA-binding domain, RBD"/>
    <property type="match status" value="1"/>
</dbReference>
<evidence type="ECO:0000256" key="1">
    <source>
        <dbReference type="ARBA" id="ARBA00004642"/>
    </source>
</evidence>
<sequence>MDDDARTLWCGNLSEKVTEDILYELFLQGGPVQRVSIPKDRDGKQRAYGFITYKHPRSPQIEKQRPESVYNLNHVLQLGQQTIIGNLMPNTDSDMLSMNVVPNTIIYTGKLNTHRDDRHSRRIHPYHRDHGRNKQDHHKDHRSYSSRNNNSRSSDYPKHNNHKNTKRHY</sequence>
<dbReference type="PANTHER" id="PTHR13798">
    <property type="entry name" value="RNA BINDING MOTIF RBM PROTEIN -RELATED"/>
    <property type="match status" value="1"/>
</dbReference>
<organism evidence="7 8">
    <name type="scientific">Odynerus spinipes</name>
    <dbReference type="NCBI Taxonomy" id="1348599"/>
    <lineage>
        <taxon>Eukaryota</taxon>
        <taxon>Metazoa</taxon>
        <taxon>Ecdysozoa</taxon>
        <taxon>Arthropoda</taxon>
        <taxon>Hexapoda</taxon>
        <taxon>Insecta</taxon>
        <taxon>Pterygota</taxon>
        <taxon>Neoptera</taxon>
        <taxon>Endopterygota</taxon>
        <taxon>Hymenoptera</taxon>
        <taxon>Apocrita</taxon>
        <taxon>Aculeata</taxon>
        <taxon>Vespoidea</taxon>
        <taxon>Vespidae</taxon>
        <taxon>Eumeninae</taxon>
        <taxon>Odynerus</taxon>
    </lineage>
</organism>
<evidence type="ECO:0000256" key="5">
    <source>
        <dbReference type="SAM" id="MobiDB-lite"/>
    </source>
</evidence>
<dbReference type="Proteomes" id="UP001258017">
    <property type="component" value="Unassembled WGS sequence"/>
</dbReference>
<dbReference type="SMART" id="SM00360">
    <property type="entry name" value="RRM"/>
    <property type="match status" value="1"/>
</dbReference>
<evidence type="ECO:0000259" key="6">
    <source>
        <dbReference type="PROSITE" id="PS50102"/>
    </source>
</evidence>
<evidence type="ECO:0000256" key="4">
    <source>
        <dbReference type="PROSITE-ProRule" id="PRU00176"/>
    </source>
</evidence>
<evidence type="ECO:0000256" key="2">
    <source>
        <dbReference type="ARBA" id="ARBA00022884"/>
    </source>
</evidence>
<dbReference type="PROSITE" id="PS50102">
    <property type="entry name" value="RRM"/>
    <property type="match status" value="1"/>
</dbReference>
<comment type="subcellular location">
    <subcellularLocation>
        <location evidence="1">Nucleus</location>
        <location evidence="1">Nucleoplasm</location>
    </subcellularLocation>
</comment>
<dbReference type="Pfam" id="PF00076">
    <property type="entry name" value="RRM_1"/>
    <property type="match status" value="1"/>
</dbReference>
<dbReference type="GO" id="GO:0003727">
    <property type="term" value="F:single-stranded RNA binding"/>
    <property type="evidence" value="ECO:0007669"/>
    <property type="project" value="TreeGrafter"/>
</dbReference>
<accession>A0AAD9VUI2</accession>
<gene>
    <name evidence="7" type="ORF">KPH14_003194</name>
</gene>
<feature type="compositionally biased region" description="Basic and acidic residues" evidence="5">
    <location>
        <begin position="126"/>
        <end position="138"/>
    </location>
</feature>
<comment type="caution">
    <text evidence="7">The sequence shown here is derived from an EMBL/GenBank/DDBJ whole genome shotgun (WGS) entry which is preliminary data.</text>
</comment>
<feature type="compositionally biased region" description="Low complexity" evidence="5">
    <location>
        <begin position="145"/>
        <end position="154"/>
    </location>
</feature>
<feature type="region of interest" description="Disordered" evidence="5">
    <location>
        <begin position="112"/>
        <end position="169"/>
    </location>
</feature>
<keyword evidence="2 4" id="KW-0694">RNA-binding</keyword>
<keyword evidence="3" id="KW-0539">Nucleus</keyword>
<name>A0AAD9VUI2_9HYME</name>
<reference evidence="7" key="1">
    <citation type="submission" date="2021-08" db="EMBL/GenBank/DDBJ databases">
        <authorList>
            <person name="Misof B."/>
            <person name="Oliver O."/>
            <person name="Podsiadlowski L."/>
            <person name="Donath A."/>
            <person name="Peters R."/>
            <person name="Mayer C."/>
            <person name="Rust J."/>
            <person name="Gunkel S."/>
            <person name="Lesny P."/>
            <person name="Martin S."/>
            <person name="Oeyen J.P."/>
            <person name="Petersen M."/>
            <person name="Panagiotis P."/>
            <person name="Wilbrandt J."/>
            <person name="Tanja T."/>
        </authorList>
    </citation>
    <scope>NUCLEOTIDE SEQUENCE</scope>
    <source>
        <strain evidence="7">GBR_01_08_01A</strain>
        <tissue evidence="7">Thorax + abdomen</tissue>
    </source>
</reference>
<dbReference type="GO" id="GO:0005654">
    <property type="term" value="C:nucleoplasm"/>
    <property type="evidence" value="ECO:0007669"/>
    <property type="project" value="UniProtKB-SubCell"/>
</dbReference>
<dbReference type="GO" id="GO:0000381">
    <property type="term" value="P:regulation of alternative mRNA splicing, via spliceosome"/>
    <property type="evidence" value="ECO:0007669"/>
    <property type="project" value="TreeGrafter"/>
</dbReference>
<feature type="compositionally biased region" description="Basic residues" evidence="5">
    <location>
        <begin position="159"/>
        <end position="169"/>
    </location>
</feature>
<dbReference type="InterPro" id="IPR000504">
    <property type="entry name" value="RRM_dom"/>
</dbReference>
<dbReference type="InterPro" id="IPR052285">
    <property type="entry name" value="NEXT_complex_subunit"/>
</dbReference>
<dbReference type="EMBL" id="JAIFRP010000007">
    <property type="protein sequence ID" value="KAK2587493.1"/>
    <property type="molecule type" value="Genomic_DNA"/>
</dbReference>
<protein>
    <recommendedName>
        <fullName evidence="6">RRM domain-containing protein</fullName>
    </recommendedName>
</protein>
<reference evidence="7" key="2">
    <citation type="journal article" date="2023" name="Commun. Biol.">
        <title>Intrasexual cuticular hydrocarbon dimorphism in a wasp sheds light on hydrocarbon biosynthesis genes in Hymenoptera.</title>
        <authorList>
            <person name="Moris V.C."/>
            <person name="Podsiadlowski L."/>
            <person name="Martin S."/>
            <person name="Oeyen J.P."/>
            <person name="Donath A."/>
            <person name="Petersen M."/>
            <person name="Wilbrandt J."/>
            <person name="Misof B."/>
            <person name="Liedtke D."/>
            <person name="Thamm M."/>
            <person name="Scheiner R."/>
            <person name="Schmitt T."/>
            <person name="Niehuis O."/>
        </authorList>
    </citation>
    <scope>NUCLEOTIDE SEQUENCE</scope>
    <source>
        <strain evidence="7">GBR_01_08_01A</strain>
    </source>
</reference>
<evidence type="ECO:0000313" key="8">
    <source>
        <dbReference type="Proteomes" id="UP001258017"/>
    </source>
</evidence>
<evidence type="ECO:0000313" key="7">
    <source>
        <dbReference type="EMBL" id="KAK2587493.1"/>
    </source>
</evidence>
<dbReference type="InterPro" id="IPR012677">
    <property type="entry name" value="Nucleotide-bd_a/b_plait_sf"/>
</dbReference>
<keyword evidence="8" id="KW-1185">Reference proteome</keyword>
<proteinExistence type="predicted"/>
<evidence type="ECO:0000256" key="3">
    <source>
        <dbReference type="ARBA" id="ARBA00023242"/>
    </source>
</evidence>
<dbReference type="Gene3D" id="3.30.70.330">
    <property type="match status" value="1"/>
</dbReference>